<dbReference type="InterPro" id="IPR011006">
    <property type="entry name" value="CheY-like_superfamily"/>
</dbReference>
<keyword evidence="2" id="KW-0238">DNA-binding</keyword>
<dbReference type="SMART" id="SM00421">
    <property type="entry name" value="HTH_LUXR"/>
    <property type="match status" value="1"/>
</dbReference>
<dbReference type="SUPFAM" id="SSF52172">
    <property type="entry name" value="CheY-like"/>
    <property type="match status" value="1"/>
</dbReference>
<dbReference type="GO" id="GO:0000160">
    <property type="term" value="P:phosphorelay signal transduction system"/>
    <property type="evidence" value="ECO:0007669"/>
    <property type="project" value="InterPro"/>
</dbReference>
<reference evidence="6" key="1">
    <citation type="submission" date="2020-02" db="EMBL/GenBank/DDBJ databases">
        <authorList>
            <person name="Meier V. D."/>
        </authorList>
    </citation>
    <scope>NUCLEOTIDE SEQUENCE</scope>
    <source>
        <strain evidence="6">AVDCRST_MAG41</strain>
    </source>
</reference>
<evidence type="ECO:0000256" key="1">
    <source>
        <dbReference type="ARBA" id="ARBA00022553"/>
    </source>
</evidence>
<dbReference type="Gene3D" id="3.40.50.2300">
    <property type="match status" value="1"/>
</dbReference>
<accession>A0A6J4JHU9</accession>
<protein>
    <recommendedName>
        <fullName evidence="7">Two-component transcriptional response regulator, LuxR family</fullName>
    </recommendedName>
</protein>
<evidence type="ECO:0008006" key="7">
    <source>
        <dbReference type="Google" id="ProtNLM"/>
    </source>
</evidence>
<feature type="modified residue" description="4-aspartylphosphate" evidence="3">
    <location>
        <position position="60"/>
    </location>
</feature>
<dbReference type="InterPro" id="IPR000792">
    <property type="entry name" value="Tscrpt_reg_LuxR_C"/>
</dbReference>
<evidence type="ECO:0000259" key="4">
    <source>
        <dbReference type="PROSITE" id="PS50043"/>
    </source>
</evidence>
<dbReference type="SMART" id="SM00448">
    <property type="entry name" value="REC"/>
    <property type="match status" value="1"/>
</dbReference>
<dbReference type="PROSITE" id="PS50043">
    <property type="entry name" value="HTH_LUXR_2"/>
    <property type="match status" value="1"/>
</dbReference>
<dbReference type="PRINTS" id="PR00038">
    <property type="entry name" value="HTHLUXR"/>
</dbReference>
<gene>
    <name evidence="6" type="ORF">AVDCRST_MAG41-3544</name>
</gene>
<dbReference type="InterPro" id="IPR058245">
    <property type="entry name" value="NreC/VraR/RcsB-like_REC"/>
</dbReference>
<evidence type="ECO:0000259" key="5">
    <source>
        <dbReference type="PROSITE" id="PS50110"/>
    </source>
</evidence>
<name>A0A6J4JHU9_9ACTN</name>
<dbReference type="Pfam" id="PF00196">
    <property type="entry name" value="GerE"/>
    <property type="match status" value="1"/>
</dbReference>
<organism evidence="6">
    <name type="scientific">uncultured Mycobacteriales bacterium</name>
    <dbReference type="NCBI Taxonomy" id="581187"/>
    <lineage>
        <taxon>Bacteria</taxon>
        <taxon>Bacillati</taxon>
        <taxon>Actinomycetota</taxon>
        <taxon>Actinomycetes</taxon>
        <taxon>Mycobacteriales</taxon>
        <taxon>environmental samples</taxon>
    </lineage>
</organism>
<dbReference type="AlphaFoldDB" id="A0A6J4JHU9"/>
<dbReference type="GO" id="GO:0003677">
    <property type="term" value="F:DNA binding"/>
    <property type="evidence" value="ECO:0007669"/>
    <property type="project" value="UniProtKB-KW"/>
</dbReference>
<dbReference type="PANTHER" id="PTHR43214">
    <property type="entry name" value="TWO-COMPONENT RESPONSE REGULATOR"/>
    <property type="match status" value="1"/>
</dbReference>
<feature type="domain" description="HTH luxR-type" evidence="4">
    <location>
        <begin position="150"/>
        <end position="215"/>
    </location>
</feature>
<dbReference type="CDD" id="cd06170">
    <property type="entry name" value="LuxR_C_like"/>
    <property type="match status" value="1"/>
</dbReference>
<dbReference type="InterPro" id="IPR039420">
    <property type="entry name" value="WalR-like"/>
</dbReference>
<evidence type="ECO:0000313" key="6">
    <source>
        <dbReference type="EMBL" id="CAA9280526.1"/>
    </source>
</evidence>
<dbReference type="SUPFAM" id="SSF46894">
    <property type="entry name" value="C-terminal effector domain of the bipartite response regulators"/>
    <property type="match status" value="1"/>
</dbReference>
<sequence length="221" mass="23121">MATDRVRIALVDDRPLFSRGLTLLLPAVTAERVQVAGTTDDATAAAGLVRRCQPDLVVVDLALPAPGGLRAIAAIRRTEPGVPVVAMARADQEPELALEALRVGACGLLPTASEPEALVAPLLAVVDGWAVLPVAVLNRLLELGEPPSAASGALGRLGAEDRRLWRMIADGLSTTEIALRLHVSERTVKRLVAALLRQLRVSSRTEAAALAGRAGLLDKPA</sequence>
<dbReference type="GO" id="GO:0006355">
    <property type="term" value="P:regulation of DNA-templated transcription"/>
    <property type="evidence" value="ECO:0007669"/>
    <property type="project" value="InterPro"/>
</dbReference>
<dbReference type="PANTHER" id="PTHR43214:SF43">
    <property type="entry name" value="TWO-COMPONENT RESPONSE REGULATOR"/>
    <property type="match status" value="1"/>
</dbReference>
<evidence type="ECO:0000256" key="2">
    <source>
        <dbReference type="ARBA" id="ARBA00023125"/>
    </source>
</evidence>
<keyword evidence="1 3" id="KW-0597">Phosphoprotein</keyword>
<dbReference type="InterPro" id="IPR001789">
    <property type="entry name" value="Sig_transdc_resp-reg_receiver"/>
</dbReference>
<proteinExistence type="predicted"/>
<dbReference type="InterPro" id="IPR016032">
    <property type="entry name" value="Sig_transdc_resp-reg_C-effctor"/>
</dbReference>
<dbReference type="CDD" id="cd17535">
    <property type="entry name" value="REC_NarL-like"/>
    <property type="match status" value="1"/>
</dbReference>
<dbReference type="EMBL" id="CADCTP010000322">
    <property type="protein sequence ID" value="CAA9280526.1"/>
    <property type="molecule type" value="Genomic_DNA"/>
</dbReference>
<dbReference type="Pfam" id="PF00072">
    <property type="entry name" value="Response_reg"/>
    <property type="match status" value="1"/>
</dbReference>
<feature type="domain" description="Response regulatory" evidence="5">
    <location>
        <begin position="7"/>
        <end position="126"/>
    </location>
</feature>
<dbReference type="PROSITE" id="PS50110">
    <property type="entry name" value="RESPONSE_REGULATORY"/>
    <property type="match status" value="1"/>
</dbReference>
<evidence type="ECO:0000256" key="3">
    <source>
        <dbReference type="PROSITE-ProRule" id="PRU00169"/>
    </source>
</evidence>